<reference evidence="3" key="1">
    <citation type="submission" date="2015-01" db="EMBL/GenBank/DDBJ databases">
        <title>Flavisolibacter sp./LCS9/ whole genome sequencing.</title>
        <authorList>
            <person name="Kim M.K."/>
            <person name="Srinivasan S."/>
            <person name="Lee J.-J."/>
        </authorList>
    </citation>
    <scope>NUCLEOTIDE SEQUENCE [LARGE SCALE GENOMIC DNA]</scope>
    <source>
        <strain evidence="3">LCS9</strain>
    </source>
</reference>
<keyword evidence="3" id="KW-1185">Reference proteome</keyword>
<protein>
    <submittedName>
        <fullName evidence="2">Uncharacterized protein</fullName>
    </submittedName>
</protein>
<evidence type="ECO:0000256" key="1">
    <source>
        <dbReference type="SAM" id="SignalP"/>
    </source>
</evidence>
<sequence>MKPIILLLIVCLSFSKSLMAQLQKDSLHKATNRAHYLKLSKTQKTQASVLLATGGVTLALGGYIWYLAPIAGISETGDVEGAVRTGKTLVVVGSGLAALSIPLFQASRENQRKAELYVGSAPLDFPYRTSKEMLCMGIKIPLL</sequence>
<feature type="chain" id="PRO_5008001324" evidence="1">
    <location>
        <begin position="21"/>
        <end position="143"/>
    </location>
</feature>
<dbReference type="Proteomes" id="UP000077177">
    <property type="component" value="Chromosome"/>
</dbReference>
<reference evidence="2 3" key="2">
    <citation type="journal article" date="2016" name="Int. J. Syst. Evol. Microbiol.">
        <title>Flavisolibacter tropicus sp. nov., isolated from tropical soil.</title>
        <authorList>
            <person name="Lee J.J."/>
            <person name="Kang M.S."/>
            <person name="Kim G.S."/>
            <person name="Lee C.S."/>
            <person name="Lim S."/>
            <person name="Lee J."/>
            <person name="Roh S.H."/>
            <person name="Kang H."/>
            <person name="Ha J.M."/>
            <person name="Bae S."/>
            <person name="Jung H.Y."/>
            <person name="Kim M.K."/>
        </authorList>
    </citation>
    <scope>NUCLEOTIDE SEQUENCE [LARGE SCALE GENOMIC DNA]</scope>
    <source>
        <strain evidence="2 3">LCS9</strain>
    </source>
</reference>
<organism evidence="2 3">
    <name type="scientific">Flavisolibacter tropicus</name>
    <dbReference type="NCBI Taxonomy" id="1492898"/>
    <lineage>
        <taxon>Bacteria</taxon>
        <taxon>Pseudomonadati</taxon>
        <taxon>Bacteroidota</taxon>
        <taxon>Chitinophagia</taxon>
        <taxon>Chitinophagales</taxon>
        <taxon>Chitinophagaceae</taxon>
        <taxon>Flavisolibacter</taxon>
    </lineage>
</organism>
<name>A0A172TXJ7_9BACT</name>
<evidence type="ECO:0000313" key="3">
    <source>
        <dbReference type="Proteomes" id="UP000077177"/>
    </source>
</evidence>
<feature type="signal peptide" evidence="1">
    <location>
        <begin position="1"/>
        <end position="20"/>
    </location>
</feature>
<gene>
    <name evidence="2" type="ORF">SY85_16380</name>
</gene>
<accession>A0A172TXJ7</accession>
<evidence type="ECO:0000313" key="2">
    <source>
        <dbReference type="EMBL" id="ANE51831.1"/>
    </source>
</evidence>
<keyword evidence="1" id="KW-0732">Signal</keyword>
<dbReference type="EMBL" id="CP011390">
    <property type="protein sequence ID" value="ANE51831.1"/>
    <property type="molecule type" value="Genomic_DNA"/>
</dbReference>
<dbReference type="RefSeq" id="WP_066405965.1">
    <property type="nucleotide sequence ID" value="NZ_CP011390.1"/>
</dbReference>
<proteinExistence type="predicted"/>
<dbReference type="KEGG" id="fla:SY85_16380"/>
<dbReference type="AlphaFoldDB" id="A0A172TXJ7"/>